<dbReference type="EMBL" id="BLLK01000025">
    <property type="protein sequence ID" value="GFH47882.1"/>
    <property type="molecule type" value="Genomic_DNA"/>
</dbReference>
<evidence type="ECO:0000256" key="1">
    <source>
        <dbReference type="SAM" id="SignalP"/>
    </source>
</evidence>
<comment type="caution">
    <text evidence="3">The sequence shown here is derived from an EMBL/GenBank/DDBJ whole genome shotgun (WGS) entry which is preliminary data.</text>
</comment>
<evidence type="ECO:0000259" key="2">
    <source>
        <dbReference type="Pfam" id="PF25255"/>
    </source>
</evidence>
<feature type="domain" description="Ribonuclease II winged helix" evidence="2">
    <location>
        <begin position="135"/>
        <end position="206"/>
    </location>
</feature>
<reference evidence="3 4" key="1">
    <citation type="journal article" date="2021" name="Sci. Rep.">
        <title>The genome of the diatom Chaetoceros tenuissimus carries an ancient integrated fragment of an extant virus.</title>
        <authorList>
            <person name="Hongo Y."/>
            <person name="Kimura K."/>
            <person name="Takaki Y."/>
            <person name="Yoshida Y."/>
            <person name="Baba S."/>
            <person name="Kobayashi G."/>
            <person name="Nagasaki K."/>
            <person name="Hano T."/>
            <person name="Tomaru Y."/>
        </authorList>
    </citation>
    <scope>NUCLEOTIDE SEQUENCE [LARGE SCALE GENOMIC DNA]</scope>
    <source>
        <strain evidence="3 4">NIES-3715</strain>
    </source>
</reference>
<keyword evidence="4" id="KW-1185">Reference proteome</keyword>
<sequence>MKFASFLNLVWVINSSNGFSIQNQNRFCTGLYGSQSSDEVVLQKAFSVGTLVEFTAKNDKVHVGKILNVEHKSSGGARYEIMSHEGEKYNIADKAVNFAMPISPNDEKKLPQIFDDFATALEEPETELLKDLDMSVELLEMAWEETLEDESHELTAKSLIDLVHSHTASAIETYKAWKLLRGNFSHVFFKEIKDHGRVVAFKAKAMKAVEAAKQTFCRNPENAESDLCWV</sequence>
<dbReference type="Pfam" id="PF25255">
    <property type="entry name" value="WHD_RNase_II"/>
    <property type="match status" value="1"/>
</dbReference>
<evidence type="ECO:0000313" key="3">
    <source>
        <dbReference type="EMBL" id="GFH47882.1"/>
    </source>
</evidence>
<dbReference type="AlphaFoldDB" id="A0AAD3H275"/>
<accession>A0AAD3H275</accession>
<gene>
    <name evidence="3" type="ORF">CTEN210_04358</name>
</gene>
<dbReference type="Proteomes" id="UP001054902">
    <property type="component" value="Unassembled WGS sequence"/>
</dbReference>
<evidence type="ECO:0000313" key="4">
    <source>
        <dbReference type="Proteomes" id="UP001054902"/>
    </source>
</evidence>
<protein>
    <recommendedName>
        <fullName evidence="2">Ribonuclease II winged helix domain-containing protein</fullName>
    </recommendedName>
</protein>
<keyword evidence="1" id="KW-0732">Signal</keyword>
<dbReference type="InterPro" id="IPR057324">
    <property type="entry name" value="WH_RNase_II"/>
</dbReference>
<proteinExistence type="predicted"/>
<feature type="chain" id="PRO_5042036198" description="Ribonuclease II winged helix domain-containing protein" evidence="1">
    <location>
        <begin position="19"/>
        <end position="230"/>
    </location>
</feature>
<organism evidence="3 4">
    <name type="scientific">Chaetoceros tenuissimus</name>
    <dbReference type="NCBI Taxonomy" id="426638"/>
    <lineage>
        <taxon>Eukaryota</taxon>
        <taxon>Sar</taxon>
        <taxon>Stramenopiles</taxon>
        <taxon>Ochrophyta</taxon>
        <taxon>Bacillariophyta</taxon>
        <taxon>Coscinodiscophyceae</taxon>
        <taxon>Chaetocerotophycidae</taxon>
        <taxon>Chaetocerotales</taxon>
        <taxon>Chaetocerotaceae</taxon>
        <taxon>Chaetoceros</taxon>
    </lineage>
</organism>
<feature type="signal peptide" evidence="1">
    <location>
        <begin position="1"/>
        <end position="18"/>
    </location>
</feature>
<name>A0AAD3H275_9STRA</name>